<feature type="compositionally biased region" description="Polar residues" evidence="1">
    <location>
        <begin position="11"/>
        <end position="21"/>
    </location>
</feature>
<sequence>MRSYYDPQRSPPSISQQTSASAVRDMALRKGRPPVASPREYDGHPDLPMSHAELDHRKREHRKSKPARLDLSKLFPKPRSNTSSERPGVLLSPNKLVNSPSAMSTASEYFPRPMTREPTPTPNAPRPQAKLTKSSKRQQAPPAQPPRPISPVRLHERDEYDSAKINVRRPPRGIQHWFDAVGESSDEDYNEAKPVREAVRGPVPAVSRGPPPAPVRKSSLGRLVPERDGHPRKALTPQYGGRKEAYGQTKPAYTHANQAPSHHLNSPSQYSLSSTKTKESALSKSNLQDSSVLSFSSSEDDEEIRAPMTRKFDLRDSIDIGEDQEGDIVIGKARAFE</sequence>
<dbReference type="EMBL" id="MCFA01000045">
    <property type="protein sequence ID" value="ORY13067.1"/>
    <property type="molecule type" value="Genomic_DNA"/>
</dbReference>
<organism evidence="2 3">
    <name type="scientific">Clohesyomyces aquaticus</name>
    <dbReference type="NCBI Taxonomy" id="1231657"/>
    <lineage>
        <taxon>Eukaryota</taxon>
        <taxon>Fungi</taxon>
        <taxon>Dikarya</taxon>
        <taxon>Ascomycota</taxon>
        <taxon>Pezizomycotina</taxon>
        <taxon>Dothideomycetes</taxon>
        <taxon>Pleosporomycetidae</taxon>
        <taxon>Pleosporales</taxon>
        <taxon>Lindgomycetaceae</taxon>
        <taxon>Clohesyomyces</taxon>
    </lineage>
</organism>
<accession>A0A1Y1ZSQ8</accession>
<comment type="caution">
    <text evidence="2">The sequence shown here is derived from an EMBL/GenBank/DDBJ whole genome shotgun (WGS) entry which is preliminary data.</text>
</comment>
<evidence type="ECO:0000256" key="1">
    <source>
        <dbReference type="SAM" id="MobiDB-lite"/>
    </source>
</evidence>
<protein>
    <submittedName>
        <fullName evidence="2">Uncharacterized protein</fullName>
    </submittedName>
</protein>
<dbReference type="OrthoDB" id="5244050at2759"/>
<keyword evidence="3" id="KW-1185">Reference proteome</keyword>
<dbReference type="AlphaFoldDB" id="A0A1Y1ZSQ8"/>
<evidence type="ECO:0000313" key="3">
    <source>
        <dbReference type="Proteomes" id="UP000193144"/>
    </source>
</evidence>
<feature type="compositionally biased region" description="Basic and acidic residues" evidence="1">
    <location>
        <begin position="153"/>
        <end position="162"/>
    </location>
</feature>
<feature type="compositionally biased region" description="Polar residues" evidence="1">
    <location>
        <begin position="95"/>
        <end position="107"/>
    </location>
</feature>
<feature type="region of interest" description="Disordered" evidence="1">
    <location>
        <begin position="1"/>
        <end position="337"/>
    </location>
</feature>
<dbReference type="Proteomes" id="UP000193144">
    <property type="component" value="Unassembled WGS sequence"/>
</dbReference>
<name>A0A1Y1ZSQ8_9PLEO</name>
<evidence type="ECO:0000313" key="2">
    <source>
        <dbReference type="EMBL" id="ORY13067.1"/>
    </source>
</evidence>
<dbReference type="STRING" id="1231657.A0A1Y1ZSQ8"/>
<feature type="compositionally biased region" description="Basic and acidic residues" evidence="1">
    <location>
        <begin position="190"/>
        <end position="199"/>
    </location>
</feature>
<reference evidence="2 3" key="1">
    <citation type="submission" date="2016-07" db="EMBL/GenBank/DDBJ databases">
        <title>Pervasive Adenine N6-methylation of Active Genes in Fungi.</title>
        <authorList>
            <consortium name="DOE Joint Genome Institute"/>
            <person name="Mondo S.J."/>
            <person name="Dannebaum R.O."/>
            <person name="Kuo R.C."/>
            <person name="Labutti K."/>
            <person name="Haridas S."/>
            <person name="Kuo A."/>
            <person name="Salamov A."/>
            <person name="Ahrendt S.R."/>
            <person name="Lipzen A."/>
            <person name="Sullivan W."/>
            <person name="Andreopoulos W.B."/>
            <person name="Clum A."/>
            <person name="Lindquist E."/>
            <person name="Daum C."/>
            <person name="Ramamoorthy G.K."/>
            <person name="Gryganskyi A."/>
            <person name="Culley D."/>
            <person name="Magnuson J.K."/>
            <person name="James T.Y."/>
            <person name="O'Malley M.A."/>
            <person name="Stajich J.E."/>
            <person name="Spatafora J.W."/>
            <person name="Visel A."/>
            <person name="Grigoriev I.V."/>
        </authorList>
    </citation>
    <scope>NUCLEOTIDE SEQUENCE [LARGE SCALE GENOMIC DNA]</scope>
    <source>
        <strain evidence="2 3">CBS 115471</strain>
    </source>
</reference>
<feature type="compositionally biased region" description="Polar residues" evidence="1">
    <location>
        <begin position="255"/>
        <end position="275"/>
    </location>
</feature>
<feature type="non-terminal residue" evidence="2">
    <location>
        <position position="337"/>
    </location>
</feature>
<proteinExistence type="predicted"/>
<gene>
    <name evidence="2" type="ORF">BCR34DRAFT_469356</name>
</gene>